<feature type="region of interest" description="Disordered" evidence="1">
    <location>
        <begin position="572"/>
        <end position="614"/>
    </location>
</feature>
<organism evidence="2 3">
    <name type="scientific">Mycena sanguinolenta</name>
    <dbReference type="NCBI Taxonomy" id="230812"/>
    <lineage>
        <taxon>Eukaryota</taxon>
        <taxon>Fungi</taxon>
        <taxon>Dikarya</taxon>
        <taxon>Basidiomycota</taxon>
        <taxon>Agaricomycotina</taxon>
        <taxon>Agaricomycetes</taxon>
        <taxon>Agaricomycetidae</taxon>
        <taxon>Agaricales</taxon>
        <taxon>Marasmiineae</taxon>
        <taxon>Mycenaceae</taxon>
        <taxon>Mycena</taxon>
    </lineage>
</organism>
<dbReference type="PANTHER" id="PTHR24216">
    <property type="entry name" value="PAXILLIN-RELATED"/>
    <property type="match status" value="1"/>
</dbReference>
<feature type="region of interest" description="Disordered" evidence="1">
    <location>
        <begin position="1127"/>
        <end position="1168"/>
    </location>
</feature>
<dbReference type="EMBL" id="JACAZH010000004">
    <property type="protein sequence ID" value="KAF7370916.1"/>
    <property type="molecule type" value="Genomic_DNA"/>
</dbReference>
<feature type="region of interest" description="Disordered" evidence="1">
    <location>
        <begin position="166"/>
        <end position="185"/>
    </location>
</feature>
<dbReference type="AlphaFoldDB" id="A0A8H7DGU9"/>
<evidence type="ECO:0000313" key="3">
    <source>
        <dbReference type="Proteomes" id="UP000623467"/>
    </source>
</evidence>
<reference evidence="2" key="1">
    <citation type="submission" date="2020-05" db="EMBL/GenBank/DDBJ databases">
        <title>Mycena genomes resolve the evolution of fungal bioluminescence.</title>
        <authorList>
            <person name="Tsai I.J."/>
        </authorList>
    </citation>
    <scope>NUCLEOTIDE SEQUENCE</scope>
    <source>
        <strain evidence="2">160909Yilan</strain>
    </source>
</reference>
<proteinExistence type="predicted"/>
<evidence type="ECO:0000256" key="1">
    <source>
        <dbReference type="SAM" id="MobiDB-lite"/>
    </source>
</evidence>
<dbReference type="Proteomes" id="UP000623467">
    <property type="component" value="Unassembled WGS sequence"/>
</dbReference>
<feature type="region of interest" description="Disordered" evidence="1">
    <location>
        <begin position="299"/>
        <end position="401"/>
    </location>
</feature>
<gene>
    <name evidence="2" type="ORF">MSAN_00725500</name>
</gene>
<dbReference type="OrthoDB" id="2678679at2759"/>
<feature type="region of interest" description="Disordered" evidence="1">
    <location>
        <begin position="1075"/>
        <end position="1104"/>
    </location>
</feature>
<evidence type="ECO:0000313" key="2">
    <source>
        <dbReference type="EMBL" id="KAF7370916.1"/>
    </source>
</evidence>
<protein>
    <submittedName>
        <fullName evidence="2">Uncharacterized protein</fullName>
    </submittedName>
</protein>
<feature type="compositionally biased region" description="Basic and acidic residues" evidence="1">
    <location>
        <begin position="1133"/>
        <end position="1148"/>
    </location>
</feature>
<feature type="compositionally biased region" description="Basic and acidic residues" evidence="1">
    <location>
        <begin position="1085"/>
        <end position="1096"/>
    </location>
</feature>
<feature type="region of interest" description="Disordered" evidence="1">
    <location>
        <begin position="514"/>
        <end position="558"/>
    </location>
</feature>
<feature type="compositionally biased region" description="Polar residues" evidence="1">
    <location>
        <begin position="366"/>
        <end position="384"/>
    </location>
</feature>
<name>A0A8H7DGU9_9AGAR</name>
<feature type="compositionally biased region" description="Polar residues" evidence="1">
    <location>
        <begin position="330"/>
        <end position="339"/>
    </location>
</feature>
<feature type="compositionally biased region" description="Pro residues" evidence="1">
    <location>
        <begin position="521"/>
        <end position="530"/>
    </location>
</feature>
<dbReference type="PANTHER" id="PTHR24216:SF8">
    <property type="entry name" value="PAXILLIN, ISOFORM F"/>
    <property type="match status" value="1"/>
</dbReference>
<comment type="caution">
    <text evidence="2">The sequence shown here is derived from an EMBL/GenBank/DDBJ whole genome shotgun (WGS) entry which is preliminary data.</text>
</comment>
<feature type="region of interest" description="Disordered" evidence="1">
    <location>
        <begin position="1"/>
        <end position="39"/>
    </location>
</feature>
<keyword evidence="3" id="KW-1185">Reference proteome</keyword>
<feature type="region of interest" description="Disordered" evidence="1">
    <location>
        <begin position="96"/>
        <end position="139"/>
    </location>
</feature>
<sequence>MNPQHTRQKSPPAAQLSRDGPSSRLRNVEANESHAGIQDGVSLIQVSSLPGNHAWQTGSMAMPNTCIHPDQQGSVLAHTLPSLQVSRVASVTAMPQQSLKRSRTPQEEVAIASPQVKTEPSQIGEAPPPAKRRRKTKKLPPPASILWKVVHSNPELPRTLLEPPVLEGASKGSRGRARRGADGLFTTTDVPSDAVLTDAANELVNSRQWSSGKDELFAILPELATHANGIAQIFETPIIILDGTNDITVSNTSTVDGIITELSIVRDFIREPPKVVDSSFVEALPPSPDMLDKIPQFNDDFVPSKTPVTSARERPSNLDPRLTLHPPSRPAQQWNNSVRASYKGYTYEQSPDSRGVQQWNDGGRSSDYQPPRSHSAQQWNNGDHSSYHQERMSNQSTHSRGAQHLPLLHSPQQLNWNRGFNSTYPSLPQSRSEHFSGPLAYQSSHHLQRWNHSHNTAHQSGTYLPNFRSPRWNNNTPHSAHHPFTQPYDLSLEAIRSIPIPEDLITLDVEDVDEEELTFPSPAPPVPSPSPKESITYPNTPLRWRQYTPPTAGLSPNSAEDILPVKLVDEQRSPPALSSDPKRDVAPVPNSRVGPHMPRPHIETPTPASPAPADVISCDIPSPHSPPLQPSGGRAADQISIALETSSVPRPIPKELQLLVDAYIHNTPVLCIASNGCMAKSWGVTLPSEVQYAYLGFHTVVGVQEERVSADNQQPASSDLAGRVKWHFKLQWGSGGEADLGLPSDTLAKTALPWWLPQGTAVAEPASRSNVLKVIITLSGTYLSQIVAPPFSPAHLLDPHNDSADLRFDQEESPEEQTGWCREHKGWYCVECGKLNRVMMMRHRRCNSSFCVSKNSDTPAAMSGYSVPLESIRTPHQMTPIYLPKATLPRGIDVPMPMQWPDGTMVLRYVLGANKLRRGPQRKWYLDEEVSVRHIFTGNMPSLQADATELLDRIQTDCPLLRDGFDSPYFSHNAVMTGAPWPDCLARAREVISQSIKTYVCAENQDIDIHRILVTGWVDRSGRSAELFHVDSANCAAMMCLGHELKLKIFPKSQTNPTLAINGVLVKMEDDVVEGLDSNGSSSKVEQKPLDEVERPAKRRKLKAGAKSGEFDGTVIGTSLASAPTIPKRKYNRKGDNTKDCQDEKPKVLDVPSQAPPARSAPMPKVTRRTKPQPFIATLVHGDILLLSGDEFDYSILRSGTSILLVAFAQ</sequence>
<feature type="compositionally biased region" description="Polar residues" evidence="1">
    <location>
        <begin position="347"/>
        <end position="360"/>
    </location>
</feature>
<accession>A0A8H7DGU9</accession>